<dbReference type="EMBL" id="CP010311">
    <property type="protein sequence ID" value="AJF07727.1"/>
    <property type="molecule type" value="Genomic_DNA"/>
</dbReference>
<feature type="transmembrane region" description="Helical" evidence="5">
    <location>
        <begin position="6"/>
        <end position="27"/>
    </location>
</feature>
<dbReference type="CDD" id="cd06225">
    <property type="entry name" value="HAMP"/>
    <property type="match status" value="1"/>
</dbReference>
<evidence type="ECO:0000259" key="6">
    <source>
        <dbReference type="PROSITE" id="PS50111"/>
    </source>
</evidence>
<evidence type="ECO:0000256" key="2">
    <source>
        <dbReference type="ARBA" id="ARBA00029447"/>
    </source>
</evidence>
<dbReference type="OrthoDB" id="9765597at2"/>
<feature type="compositionally biased region" description="Polar residues" evidence="4">
    <location>
        <begin position="380"/>
        <end position="391"/>
    </location>
</feature>
<keyword evidence="5" id="KW-0812">Transmembrane</keyword>
<protein>
    <submittedName>
        <fullName evidence="8">Chemotaxis protein</fullName>
    </submittedName>
</protein>
<dbReference type="PRINTS" id="PR00260">
    <property type="entry name" value="CHEMTRNSDUCR"/>
</dbReference>
<dbReference type="Gene3D" id="1.10.287.950">
    <property type="entry name" value="Methyl-accepting chemotaxis protein"/>
    <property type="match status" value="1"/>
</dbReference>
<dbReference type="GO" id="GO:0004888">
    <property type="term" value="F:transmembrane signaling receptor activity"/>
    <property type="evidence" value="ECO:0007669"/>
    <property type="project" value="InterPro"/>
</dbReference>
<dbReference type="GO" id="GO:0006935">
    <property type="term" value="P:chemotaxis"/>
    <property type="evidence" value="ECO:0007669"/>
    <property type="project" value="InterPro"/>
</dbReference>
<evidence type="ECO:0000256" key="1">
    <source>
        <dbReference type="ARBA" id="ARBA00023224"/>
    </source>
</evidence>
<sequence length="423" mass="44596">MRIEIAYKFIMGFIIVVASTVALDALVPRLGVPQGWQDLVTTTGALLIGLVLGSIFSKAFTANIGALTGAAERISQGDLSQPVELHHNNFPDETADVAGSLSKLSDSLRRLVGSIRSSAVMVSDSAQGLSASSQQMSATAHQVAGATEQISRGAENQAEMVEKATQVIRDMALAIDQVAASAQKVAASANDTSLTAQHGGEMSRSALDNMQQVLAEVAGSGDQILNFSSMVNQIGQITEVITGISEKTNLLALNATIEAARAGEYGRGFAVVAEEVSKLADSSAASAQEITRLIETIREESTRVQSSMKQSIERIDAGQKAITITDKAFAEIIETAVDTQTKADGIAELSGRQTEGSRHMVKIIEEIAKVAEDNAASTEQVSAATQEQSASMEEMAHSAQDLSALSEDLLSLVSRFRLGDEKQ</sequence>
<reference evidence="8 9" key="1">
    <citation type="journal article" date="2015" name="Genome Announc.">
        <title>Genomes of Geoalkalibacter ferrihydriticus Z-0531T and Geoalkalibacter subterraneus Red1T, Two Haloalkaliphilic Metal-Reducing Deltaproteobacteria.</title>
        <authorList>
            <person name="Badalamenti J.P."/>
            <person name="Krajmalnik-Brown R."/>
            <person name="Torres C.I."/>
            <person name="Bond D.R."/>
        </authorList>
    </citation>
    <scope>NUCLEOTIDE SEQUENCE [LARGE SCALE GENOMIC DNA]</scope>
    <source>
        <strain evidence="8 9">Red1</strain>
    </source>
</reference>
<comment type="similarity">
    <text evidence="2">Belongs to the methyl-accepting chemotaxis (MCP) protein family.</text>
</comment>
<dbReference type="PANTHER" id="PTHR32089">
    <property type="entry name" value="METHYL-ACCEPTING CHEMOTAXIS PROTEIN MCPB"/>
    <property type="match status" value="1"/>
</dbReference>
<dbReference type="PROSITE" id="PS50111">
    <property type="entry name" value="CHEMOTAXIS_TRANSDUC_2"/>
    <property type="match status" value="1"/>
</dbReference>
<dbReference type="KEGG" id="gsb:GSUB_15815"/>
<feature type="domain" description="HAMP" evidence="7">
    <location>
        <begin position="58"/>
        <end position="113"/>
    </location>
</feature>
<dbReference type="AlphaFoldDB" id="A0A0B5FHR0"/>
<dbReference type="Gene3D" id="6.10.340.10">
    <property type="match status" value="1"/>
</dbReference>
<dbReference type="GO" id="GO:0007165">
    <property type="term" value="P:signal transduction"/>
    <property type="evidence" value="ECO:0007669"/>
    <property type="project" value="UniProtKB-KW"/>
</dbReference>
<evidence type="ECO:0000256" key="3">
    <source>
        <dbReference type="PROSITE-ProRule" id="PRU00284"/>
    </source>
</evidence>
<evidence type="ECO:0000259" key="7">
    <source>
        <dbReference type="PROSITE" id="PS50885"/>
    </source>
</evidence>
<dbReference type="PANTHER" id="PTHR32089:SF114">
    <property type="entry name" value="METHYL-ACCEPTING CHEMOTAXIS PROTEIN MCPB"/>
    <property type="match status" value="1"/>
</dbReference>
<keyword evidence="9" id="KW-1185">Reference proteome</keyword>
<feature type="domain" description="Methyl-accepting transducer" evidence="6">
    <location>
        <begin position="132"/>
        <end position="389"/>
    </location>
</feature>
<dbReference type="SUPFAM" id="SSF58104">
    <property type="entry name" value="Methyl-accepting chemotaxis protein (MCP) signaling domain"/>
    <property type="match status" value="1"/>
</dbReference>
<dbReference type="Pfam" id="PF00015">
    <property type="entry name" value="MCPsignal"/>
    <property type="match status" value="1"/>
</dbReference>
<dbReference type="SMART" id="SM00283">
    <property type="entry name" value="MA"/>
    <property type="match status" value="1"/>
</dbReference>
<proteinExistence type="inferred from homology"/>
<dbReference type="SMART" id="SM00304">
    <property type="entry name" value="HAMP"/>
    <property type="match status" value="2"/>
</dbReference>
<evidence type="ECO:0000256" key="5">
    <source>
        <dbReference type="SAM" id="Phobius"/>
    </source>
</evidence>
<dbReference type="InterPro" id="IPR004089">
    <property type="entry name" value="MCPsignal_dom"/>
</dbReference>
<keyword evidence="5" id="KW-0472">Membrane</keyword>
<gene>
    <name evidence="8" type="ORF">GSUB_15815</name>
</gene>
<accession>A0A0B5FHR0</accession>
<dbReference type="STRING" id="483547.GSUB_15815"/>
<dbReference type="GO" id="GO:0016020">
    <property type="term" value="C:membrane"/>
    <property type="evidence" value="ECO:0007669"/>
    <property type="project" value="InterPro"/>
</dbReference>
<keyword evidence="5" id="KW-1133">Transmembrane helix</keyword>
<evidence type="ECO:0000256" key="4">
    <source>
        <dbReference type="SAM" id="MobiDB-lite"/>
    </source>
</evidence>
<dbReference type="PROSITE" id="PS50885">
    <property type="entry name" value="HAMP"/>
    <property type="match status" value="1"/>
</dbReference>
<dbReference type="RefSeq" id="WP_040201696.1">
    <property type="nucleotide sequence ID" value="NZ_CP010311.1"/>
</dbReference>
<feature type="transmembrane region" description="Helical" evidence="5">
    <location>
        <begin position="39"/>
        <end position="57"/>
    </location>
</feature>
<evidence type="ECO:0000313" key="8">
    <source>
        <dbReference type="EMBL" id="AJF07727.1"/>
    </source>
</evidence>
<organism evidence="8 9">
    <name type="scientific">Geoalkalibacter subterraneus</name>
    <dbReference type="NCBI Taxonomy" id="483547"/>
    <lineage>
        <taxon>Bacteria</taxon>
        <taxon>Pseudomonadati</taxon>
        <taxon>Thermodesulfobacteriota</taxon>
        <taxon>Desulfuromonadia</taxon>
        <taxon>Desulfuromonadales</taxon>
        <taxon>Geoalkalibacteraceae</taxon>
        <taxon>Geoalkalibacter</taxon>
    </lineage>
</organism>
<evidence type="ECO:0000313" key="9">
    <source>
        <dbReference type="Proteomes" id="UP000035036"/>
    </source>
</evidence>
<keyword evidence="1 3" id="KW-0807">Transducer</keyword>
<name>A0A0B5FHR0_9BACT</name>
<dbReference type="InterPro" id="IPR003660">
    <property type="entry name" value="HAMP_dom"/>
</dbReference>
<dbReference type="InterPro" id="IPR004090">
    <property type="entry name" value="Chemotax_Me-accpt_rcpt"/>
</dbReference>
<dbReference type="Proteomes" id="UP000035036">
    <property type="component" value="Chromosome"/>
</dbReference>
<dbReference type="HOGENOM" id="CLU_000445_107_18_7"/>
<feature type="region of interest" description="Disordered" evidence="4">
    <location>
        <begin position="380"/>
        <end position="400"/>
    </location>
</feature>